<keyword evidence="2" id="KW-1185">Reference proteome</keyword>
<gene>
    <name evidence="1" type="ORF">GAH_02072</name>
</gene>
<organism evidence="1 2">
    <name type="scientific">Geoglobus ahangari</name>
    <dbReference type="NCBI Taxonomy" id="113653"/>
    <lineage>
        <taxon>Archaea</taxon>
        <taxon>Methanobacteriati</taxon>
        <taxon>Methanobacteriota</taxon>
        <taxon>Archaeoglobi</taxon>
        <taxon>Archaeoglobales</taxon>
        <taxon>Archaeoglobaceae</taxon>
        <taxon>Geoglobus</taxon>
    </lineage>
</organism>
<dbReference type="AlphaFoldDB" id="A0A0F7IDK5"/>
<dbReference type="Proteomes" id="UP000034723">
    <property type="component" value="Chromosome"/>
</dbReference>
<dbReference type="KEGG" id="gah:GAH_02072"/>
<reference evidence="1 2" key="1">
    <citation type="submission" date="2015-04" db="EMBL/GenBank/DDBJ databases">
        <title>The complete genome sequence of the hyperthermophilic, obligate iron-reducing archaeon Geoglobus ahangari strain 234T.</title>
        <authorList>
            <person name="Manzella M.P."/>
            <person name="Holmes D.E."/>
            <person name="Rocheleau J.M."/>
            <person name="Chung A."/>
            <person name="Reguera G."/>
            <person name="Kashefi K."/>
        </authorList>
    </citation>
    <scope>NUCLEOTIDE SEQUENCE [LARGE SCALE GENOMIC DNA]</scope>
    <source>
        <strain evidence="1 2">234</strain>
    </source>
</reference>
<dbReference type="HOGENOM" id="CLU_1656817_0_0_2"/>
<evidence type="ECO:0000313" key="2">
    <source>
        <dbReference type="Proteomes" id="UP000034723"/>
    </source>
</evidence>
<dbReference type="EMBL" id="CP011267">
    <property type="protein sequence ID" value="AKG90660.1"/>
    <property type="molecule type" value="Genomic_DNA"/>
</dbReference>
<proteinExistence type="predicted"/>
<protein>
    <submittedName>
        <fullName evidence="1">Uncharacterized protein</fullName>
    </submittedName>
</protein>
<name>A0A0F7IDK5_9EURY</name>
<evidence type="ECO:0000313" key="1">
    <source>
        <dbReference type="EMBL" id="AKG90660.1"/>
    </source>
</evidence>
<sequence>MAYTPDSRVQRRLNRVLKFHGWSSLNVLVLPVLAVQAVEVAAVVEDREVVALKPRAVAEPGVAAVCWQRAVSGLTLPLTPHSPSSVPHLLEQRLHLFPPIASRPSWISFATQPLVLAHLWQTGIVLEGLGPEQMMHSTKMLWLENRKRLGYLCMGPTSS</sequence>
<dbReference type="InParanoid" id="A0A0F7IDK5"/>
<accession>A0A0F7IDK5</accession>